<feature type="compositionally biased region" description="Low complexity" evidence="8">
    <location>
        <begin position="46"/>
        <end position="55"/>
    </location>
</feature>
<dbReference type="EMBL" id="LWDF02000014">
    <property type="protein sequence ID" value="KAE8260268.1"/>
    <property type="molecule type" value="Genomic_DNA"/>
</dbReference>
<dbReference type="GO" id="GO:0070773">
    <property type="term" value="F:protein-N-terminal glutamine amidohydrolase activity"/>
    <property type="evidence" value="ECO:0007669"/>
    <property type="project" value="UniProtKB-EC"/>
</dbReference>
<evidence type="ECO:0000256" key="4">
    <source>
        <dbReference type="ARBA" id="ARBA00021247"/>
    </source>
</evidence>
<gene>
    <name evidence="10" type="ORF">A4X13_0g452</name>
</gene>
<feature type="compositionally biased region" description="Polar residues" evidence="8">
    <location>
        <begin position="1083"/>
        <end position="1110"/>
    </location>
</feature>
<feature type="domain" description="Protein N-terminal glutamine amidohydrolase alpha beta roll" evidence="9">
    <location>
        <begin position="825"/>
        <end position="859"/>
    </location>
</feature>
<feature type="compositionally biased region" description="Pro residues" evidence="8">
    <location>
        <begin position="1253"/>
        <end position="1270"/>
    </location>
</feature>
<feature type="compositionally biased region" description="Polar residues" evidence="8">
    <location>
        <begin position="363"/>
        <end position="397"/>
    </location>
</feature>
<keyword evidence="11" id="KW-1185">Reference proteome</keyword>
<reference evidence="10" key="1">
    <citation type="submission" date="2016-04" db="EMBL/GenBank/DDBJ databases">
        <authorList>
            <person name="Nguyen H.D."/>
            <person name="Samba Siva P."/>
            <person name="Cullis J."/>
            <person name="Levesque C.A."/>
            <person name="Hambleton S."/>
        </authorList>
    </citation>
    <scope>NUCLEOTIDE SEQUENCE</scope>
    <source>
        <strain evidence="10">DAOMC 236416</strain>
    </source>
</reference>
<dbReference type="InterPro" id="IPR023128">
    <property type="entry name" value="Prot_N_Gln_amidohydro_ab_roll"/>
</dbReference>
<dbReference type="PANTHER" id="PTHR13035:SF0">
    <property type="entry name" value="PROTEIN N-TERMINAL GLUTAMINE AMIDOHYDROLASE"/>
    <property type="match status" value="1"/>
</dbReference>
<comment type="catalytic activity">
    <reaction evidence="7">
        <text>N-terminal L-glutaminyl-[protein] + H2O = N-terminal L-glutamyl-[protein] + NH4(+)</text>
        <dbReference type="Rhea" id="RHEA:50680"/>
        <dbReference type="Rhea" id="RHEA-COMP:12668"/>
        <dbReference type="Rhea" id="RHEA-COMP:12777"/>
        <dbReference type="ChEBI" id="CHEBI:15377"/>
        <dbReference type="ChEBI" id="CHEBI:28938"/>
        <dbReference type="ChEBI" id="CHEBI:64721"/>
        <dbReference type="ChEBI" id="CHEBI:64722"/>
        <dbReference type="EC" id="3.5.1.122"/>
    </reaction>
</comment>
<feature type="compositionally biased region" description="Low complexity" evidence="8">
    <location>
        <begin position="885"/>
        <end position="900"/>
    </location>
</feature>
<feature type="compositionally biased region" description="Low complexity" evidence="8">
    <location>
        <begin position="1280"/>
        <end position="1301"/>
    </location>
</feature>
<feature type="compositionally biased region" description="Low complexity" evidence="8">
    <location>
        <begin position="1"/>
        <end position="13"/>
    </location>
</feature>
<sequence length="1333" mass="138064">MSLKHSSSFASLRARFRSKSTSGSSKDEDREHSLTRANSEHASGKSLPSSPSSSLMKRPSFLRSNTSTSSGGGGGGSPSSVTSSSSAGAAGAGQRLSRWADAPPLPTTSSGKKGPEKLPLGYVPPAPPTASFGGSKPNYGSQNPATPPSSAASRAKLTAAEQGARLRERESSQGSVGSEPPRLARTASSPAQTPPKVQQSEPRLLPGQQPPSPTNRLSRAPPSSASQAIAASQQQRTRSLSQKTPPPAASTGSANGAAPSKVKHRVSITPGKESFRQVQERENRERQSKEFRVPPSPSPSGYQGGHGSRAPSVASGVGGGGYGSDHTAELPYTGYGSGSVHSGQAPARSPSQATRASYIASPNGLSSPSQRLGPGSASTHQSSRLDRTASSQFQRSSIAAQALAAERTRSMYVPGQTTNTPIHAAQIRAEPTASQPQLAYPRPPSTNSAAYLPNGVVQALHSPASYSPASANVSLGSSASANGSAFPSPPARAASVNVHQQQSPYAGAGSPAAPNGRVPAPGLSASSLSPSQQQKTLALKPFSPVQVRSSLIFNAPAPVFPKAPVTQLYASCYCEENAYRLAQSLLCRPPFGMDRSRDPAAQLSGLGLSAQQNAADSGAMVDPKERERDLMYRHMGLRWAVHVVFASNEGQNVALFAQRAGAEAGRGDGLVIWDYHVFVAVTAYLPVEGMAPSEGSTRTRQTSEANSYLGSSTTPAFAAAARNSVHPSSRNGLAIDQNELAGGSHAHLSKTWIYDYDSSLSYPPEYTVPGTTAANSAAMRNGEGPDGLPPPTPVPFDMYALATLRLNLFASPAGTSEGGKAAHSGPKLPDRLKPKFRIVPAQTFLDHFASDRRHMRSSEAAKDSGEASNNLQPPTRTRRGTVPASPDGGVSSVQVGSSPSAGNSGDEGDEDSATKAEGVWTKPPPPWAAIIGKSARERGERNNLFERYVSMPGSTSSSAGSAAEAVYGVVIDAEDFVKGHWTGAIPAVPGEGKAANAAHSPSTAPSVLPASPLSQPVRSPTNGSQASRSSVQPVQPMTPNSGRPTMSSPPTSYRGPANAVQPPAYSHQTGSNGAGYAQPPAPSTFSAGPQQTQAQNIQPHSSMTAPSPTSRLPDPVMESDQRTWVARPPPPVPNEPGYAPDPRDPDYQQSGRAKAMPNGMHGYAPAQRYASPPPNHFTQQQQQYHQHLQQQQQRAGEDGRGGAAGVGANGNARRGGRVESPYFAAYLQASYEARAHTILSPSQTPSSSMPSSPQGPPRPGAYPAQSPPHSPSYSTGPMPMTMGAGSMSLLMSSTAAAHADASPPPPAPSPTNARAGGQPPLGYSAAFMRQAAA</sequence>
<feature type="region of interest" description="Disordered" evidence="8">
    <location>
        <begin position="847"/>
        <end position="928"/>
    </location>
</feature>
<dbReference type="PANTHER" id="PTHR13035">
    <property type="entry name" value="PROTEIN N-TERMINAL GLUTAMINE AMIDOHYDROLASE"/>
    <property type="match status" value="1"/>
</dbReference>
<feature type="compositionally biased region" description="Basic and acidic residues" evidence="8">
    <location>
        <begin position="273"/>
        <end position="292"/>
    </location>
</feature>
<comment type="similarity">
    <text evidence="1">Belongs to the NTAQ1 family.</text>
</comment>
<feature type="compositionally biased region" description="Polar residues" evidence="8">
    <location>
        <begin position="866"/>
        <end position="875"/>
    </location>
</feature>
<evidence type="ECO:0000259" key="9">
    <source>
        <dbReference type="Pfam" id="PF09764"/>
    </source>
</evidence>
<feature type="compositionally biased region" description="Low complexity" evidence="8">
    <location>
        <begin position="78"/>
        <end position="93"/>
    </location>
</feature>
<feature type="compositionally biased region" description="Low complexity" evidence="8">
    <location>
        <begin position="1179"/>
        <end position="1194"/>
    </location>
</feature>
<evidence type="ECO:0000256" key="1">
    <source>
        <dbReference type="ARBA" id="ARBA00008985"/>
    </source>
</evidence>
<feature type="region of interest" description="Disordered" evidence="8">
    <location>
        <begin position="467"/>
        <end position="537"/>
    </location>
</feature>
<comment type="caution">
    <text evidence="10">The sequence shown here is derived from an EMBL/GenBank/DDBJ whole genome shotgun (WGS) entry which is preliminary data.</text>
</comment>
<organism evidence="10 11">
    <name type="scientific">Tilletia indica</name>
    <dbReference type="NCBI Taxonomy" id="43049"/>
    <lineage>
        <taxon>Eukaryota</taxon>
        <taxon>Fungi</taxon>
        <taxon>Dikarya</taxon>
        <taxon>Basidiomycota</taxon>
        <taxon>Ustilaginomycotina</taxon>
        <taxon>Exobasidiomycetes</taxon>
        <taxon>Tilletiales</taxon>
        <taxon>Tilletiaceae</taxon>
        <taxon>Tilletia</taxon>
    </lineage>
</organism>
<evidence type="ECO:0000256" key="5">
    <source>
        <dbReference type="ARBA" id="ARBA00022801"/>
    </source>
</evidence>
<feature type="compositionally biased region" description="Low complexity" evidence="8">
    <location>
        <begin position="223"/>
        <end position="235"/>
    </location>
</feature>
<keyword evidence="5" id="KW-0378">Hydrolase</keyword>
<feature type="region of interest" description="Disordered" evidence="8">
    <location>
        <begin position="1238"/>
        <end position="1333"/>
    </location>
</feature>
<evidence type="ECO:0000313" key="11">
    <source>
        <dbReference type="Proteomes" id="UP000077521"/>
    </source>
</evidence>
<dbReference type="EC" id="3.5.1.122" evidence="3"/>
<proteinExistence type="inferred from homology"/>
<evidence type="ECO:0000256" key="8">
    <source>
        <dbReference type="SAM" id="MobiDB-lite"/>
    </source>
</evidence>
<dbReference type="Pfam" id="PF09764">
    <property type="entry name" value="Nt_Gln_amidase"/>
    <property type="match status" value="2"/>
</dbReference>
<reference evidence="10" key="2">
    <citation type="journal article" date="2019" name="IMA Fungus">
        <title>Genome sequencing and comparison of five Tilletia species to identify candidate genes for the detection of regulated species infecting wheat.</title>
        <authorList>
            <person name="Nguyen H.D.T."/>
            <person name="Sultana T."/>
            <person name="Kesanakurti P."/>
            <person name="Hambleton S."/>
        </authorList>
    </citation>
    <scope>NUCLEOTIDE SEQUENCE</scope>
    <source>
        <strain evidence="10">DAOMC 236416</strain>
    </source>
</reference>
<feature type="compositionally biased region" description="Low complexity" evidence="8">
    <location>
        <begin position="1240"/>
        <end position="1252"/>
    </location>
</feature>
<evidence type="ECO:0000313" key="10">
    <source>
        <dbReference type="EMBL" id="KAE8260268.1"/>
    </source>
</evidence>
<dbReference type="GO" id="GO:0005634">
    <property type="term" value="C:nucleus"/>
    <property type="evidence" value="ECO:0007669"/>
    <property type="project" value="TreeGrafter"/>
</dbReference>
<feature type="compositionally biased region" description="Polar residues" evidence="8">
    <location>
        <begin position="694"/>
        <end position="710"/>
    </location>
</feature>
<name>A0A177TLK5_9BASI</name>
<dbReference type="GO" id="GO:0005829">
    <property type="term" value="C:cytosol"/>
    <property type="evidence" value="ECO:0007669"/>
    <property type="project" value="TreeGrafter"/>
</dbReference>
<evidence type="ECO:0000256" key="3">
    <source>
        <dbReference type="ARBA" id="ARBA00012718"/>
    </source>
</evidence>
<evidence type="ECO:0000256" key="6">
    <source>
        <dbReference type="ARBA" id="ARBA00029677"/>
    </source>
</evidence>
<accession>A0A177TLK5</accession>
<feature type="domain" description="Protein N-terminal glutamine amidohydrolase alpha beta roll" evidence="9">
    <location>
        <begin position="639"/>
        <end position="680"/>
    </location>
</feature>
<dbReference type="InterPro" id="IPR037132">
    <property type="entry name" value="N_Gln_amidohydro_ab_roll_sf"/>
</dbReference>
<feature type="region of interest" description="Disordered" evidence="8">
    <location>
        <begin position="991"/>
        <end position="1217"/>
    </location>
</feature>
<feature type="compositionally biased region" description="Basic and acidic residues" evidence="8">
    <location>
        <begin position="848"/>
        <end position="865"/>
    </location>
</feature>
<comment type="subunit">
    <text evidence="2">Monomer.</text>
</comment>
<feature type="compositionally biased region" description="Polar residues" evidence="8">
    <location>
        <begin position="1012"/>
        <end position="1051"/>
    </location>
</feature>
<protein>
    <recommendedName>
        <fullName evidence="4">Protein N-terminal glutamine amidohydrolase</fullName>
        <ecNumber evidence="3">3.5.1.122</ecNumber>
    </recommendedName>
    <alternativeName>
        <fullName evidence="6">Protein NH2-terminal glutamine deamidase</fullName>
    </alternativeName>
</protein>
<dbReference type="InterPro" id="IPR039733">
    <property type="entry name" value="NTAQ1"/>
</dbReference>
<dbReference type="GO" id="GO:0008418">
    <property type="term" value="F:protein-N-terminal asparagine amidohydrolase activity"/>
    <property type="evidence" value="ECO:0007669"/>
    <property type="project" value="InterPro"/>
</dbReference>
<dbReference type="Proteomes" id="UP000077521">
    <property type="component" value="Unassembled WGS sequence"/>
</dbReference>
<feature type="region of interest" description="Disordered" evidence="8">
    <location>
        <begin position="814"/>
        <end position="833"/>
    </location>
</feature>
<dbReference type="Gene3D" id="3.10.620.10">
    <property type="entry name" value="Protein N-terminal glutamine amidohydrolase, alpha beta roll"/>
    <property type="match status" value="2"/>
</dbReference>
<feature type="region of interest" description="Disordered" evidence="8">
    <location>
        <begin position="1"/>
        <end position="397"/>
    </location>
</feature>
<feature type="region of interest" description="Disordered" evidence="8">
    <location>
        <begin position="775"/>
        <end position="794"/>
    </location>
</feature>
<evidence type="ECO:0000256" key="7">
    <source>
        <dbReference type="ARBA" id="ARBA00048768"/>
    </source>
</evidence>
<feature type="compositionally biased region" description="Low complexity" evidence="8">
    <location>
        <begin position="469"/>
        <end position="495"/>
    </location>
</feature>
<evidence type="ECO:0000256" key="2">
    <source>
        <dbReference type="ARBA" id="ARBA00011245"/>
    </source>
</evidence>
<feature type="compositionally biased region" description="Low complexity" evidence="8">
    <location>
        <begin position="503"/>
        <end position="534"/>
    </location>
</feature>
<feature type="compositionally biased region" description="Basic and acidic residues" evidence="8">
    <location>
        <begin position="25"/>
        <end position="43"/>
    </location>
</feature>
<feature type="region of interest" description="Disordered" evidence="8">
    <location>
        <begin position="690"/>
        <end position="710"/>
    </location>
</feature>
<feature type="compositionally biased region" description="Polar residues" evidence="8">
    <location>
        <begin position="186"/>
        <end position="201"/>
    </location>
</feature>